<dbReference type="InterPro" id="IPR005546">
    <property type="entry name" value="Autotransporte_beta"/>
</dbReference>
<feature type="domain" description="Fibronectin type-III" evidence="3">
    <location>
        <begin position="347"/>
        <end position="436"/>
    </location>
</feature>
<accession>A0A7W7Z6Y9</accession>
<dbReference type="SUPFAM" id="SSF103515">
    <property type="entry name" value="Autotransporter"/>
    <property type="match status" value="1"/>
</dbReference>
<evidence type="ECO:0008006" key="7">
    <source>
        <dbReference type="Google" id="ProtNLM"/>
    </source>
</evidence>
<evidence type="ECO:0000313" key="6">
    <source>
        <dbReference type="Proteomes" id="UP000542353"/>
    </source>
</evidence>
<feature type="domain" description="Fibronectin type-III" evidence="3">
    <location>
        <begin position="174"/>
        <end position="263"/>
    </location>
</feature>
<organism evidence="5 6">
    <name type="scientific">Rhodopseudomonas rhenobacensis</name>
    <dbReference type="NCBI Taxonomy" id="87461"/>
    <lineage>
        <taxon>Bacteria</taxon>
        <taxon>Pseudomonadati</taxon>
        <taxon>Pseudomonadota</taxon>
        <taxon>Alphaproteobacteria</taxon>
        <taxon>Hyphomicrobiales</taxon>
        <taxon>Nitrobacteraceae</taxon>
        <taxon>Rhodopseudomonas</taxon>
    </lineage>
</organism>
<dbReference type="InterPro" id="IPR003961">
    <property type="entry name" value="FN3_dom"/>
</dbReference>
<dbReference type="CDD" id="cd00063">
    <property type="entry name" value="FN3"/>
    <property type="match status" value="5"/>
</dbReference>
<dbReference type="InterPro" id="IPR002909">
    <property type="entry name" value="IPT_dom"/>
</dbReference>
<evidence type="ECO:0000256" key="2">
    <source>
        <dbReference type="SAM" id="SignalP"/>
    </source>
</evidence>
<dbReference type="Pfam" id="PF00041">
    <property type="entry name" value="fn3"/>
    <property type="match status" value="5"/>
</dbReference>
<dbReference type="InterPro" id="IPR032109">
    <property type="entry name" value="Big_3_5"/>
</dbReference>
<comment type="caution">
    <text evidence="5">The sequence shown here is derived from an EMBL/GenBank/DDBJ whole genome shotgun (WGS) entry which is preliminary data.</text>
</comment>
<dbReference type="Pfam" id="PF01833">
    <property type="entry name" value="TIG"/>
    <property type="match status" value="9"/>
</dbReference>
<feature type="domain" description="Fibronectin type-III" evidence="3">
    <location>
        <begin position="693"/>
        <end position="782"/>
    </location>
</feature>
<dbReference type="Pfam" id="PF16640">
    <property type="entry name" value="Big_3_5"/>
    <property type="match status" value="1"/>
</dbReference>
<dbReference type="InterPro" id="IPR013783">
    <property type="entry name" value="Ig-like_fold"/>
</dbReference>
<keyword evidence="6" id="KW-1185">Reference proteome</keyword>
<dbReference type="SUPFAM" id="SSF49265">
    <property type="entry name" value="Fibronectin type III"/>
    <property type="match status" value="5"/>
</dbReference>
<dbReference type="SMART" id="SM00710">
    <property type="entry name" value="PbH1"/>
    <property type="match status" value="9"/>
</dbReference>
<proteinExistence type="predicted"/>
<reference evidence="5 6" key="1">
    <citation type="submission" date="2020-08" db="EMBL/GenBank/DDBJ databases">
        <title>Genomic Encyclopedia of Type Strains, Phase IV (KMG-IV): sequencing the most valuable type-strain genomes for metagenomic binning, comparative biology and taxonomic classification.</title>
        <authorList>
            <person name="Goeker M."/>
        </authorList>
    </citation>
    <scope>NUCLEOTIDE SEQUENCE [LARGE SCALE GENOMIC DNA]</scope>
    <source>
        <strain evidence="5 6">DSM 12706</strain>
    </source>
</reference>
<dbReference type="PROSITE" id="PS51208">
    <property type="entry name" value="AUTOTRANSPORTER"/>
    <property type="match status" value="1"/>
</dbReference>
<dbReference type="RefSeq" id="WP_210313669.1">
    <property type="nucleotide sequence ID" value="NZ_JACHIH010000027.1"/>
</dbReference>
<dbReference type="Gene3D" id="2.40.128.130">
    <property type="entry name" value="Autotransporter beta-domain"/>
    <property type="match status" value="1"/>
</dbReference>
<dbReference type="PANTHER" id="PTHR34720:SF9">
    <property type="entry name" value="BLR4714 PROTEIN"/>
    <property type="match status" value="1"/>
</dbReference>
<dbReference type="PROSITE" id="PS50853">
    <property type="entry name" value="FN3"/>
    <property type="match status" value="5"/>
</dbReference>
<feature type="domain" description="Fibronectin type-III" evidence="3">
    <location>
        <begin position="866"/>
        <end position="956"/>
    </location>
</feature>
<feature type="domain" description="Autotransporter" evidence="4">
    <location>
        <begin position="1934"/>
        <end position="2201"/>
    </location>
</feature>
<feature type="domain" description="Fibronectin type-III" evidence="3">
    <location>
        <begin position="520"/>
        <end position="609"/>
    </location>
</feature>
<evidence type="ECO:0000259" key="3">
    <source>
        <dbReference type="PROSITE" id="PS50853"/>
    </source>
</evidence>
<feature type="compositionally biased region" description="Gly residues" evidence="1">
    <location>
        <begin position="1898"/>
        <end position="1907"/>
    </location>
</feature>
<dbReference type="CDD" id="cd00102">
    <property type="entry name" value="IPT"/>
    <property type="match status" value="6"/>
</dbReference>
<gene>
    <name evidence="5" type="ORF">HNR60_003716</name>
</gene>
<dbReference type="SUPFAM" id="SSF81296">
    <property type="entry name" value="E set domains"/>
    <property type="match status" value="9"/>
</dbReference>
<evidence type="ECO:0000259" key="4">
    <source>
        <dbReference type="PROSITE" id="PS51208"/>
    </source>
</evidence>
<dbReference type="SMART" id="SM00429">
    <property type="entry name" value="IPT"/>
    <property type="match status" value="9"/>
</dbReference>
<feature type="region of interest" description="Disordered" evidence="1">
    <location>
        <begin position="1890"/>
        <end position="1909"/>
    </location>
</feature>
<dbReference type="CDD" id="cd00603">
    <property type="entry name" value="IPT_PCSR"/>
    <property type="match status" value="3"/>
</dbReference>
<dbReference type="SMART" id="SM00060">
    <property type="entry name" value="FN3"/>
    <property type="match status" value="5"/>
</dbReference>
<evidence type="ECO:0000256" key="1">
    <source>
        <dbReference type="SAM" id="MobiDB-lite"/>
    </source>
</evidence>
<dbReference type="InterPro" id="IPR036116">
    <property type="entry name" value="FN3_sf"/>
</dbReference>
<dbReference type="Gene3D" id="2.60.40.1080">
    <property type="match status" value="4"/>
</dbReference>
<dbReference type="EMBL" id="JACHIH010000027">
    <property type="protein sequence ID" value="MBB5048945.1"/>
    <property type="molecule type" value="Genomic_DNA"/>
</dbReference>
<dbReference type="PANTHER" id="PTHR34720">
    <property type="entry name" value="MICROCYSTIN DEPENDENT PROTEIN"/>
    <property type="match status" value="1"/>
</dbReference>
<dbReference type="SMART" id="SM00869">
    <property type="entry name" value="Autotransporter"/>
    <property type="match status" value="1"/>
</dbReference>
<name>A0A7W7Z6Y9_9BRAD</name>
<dbReference type="InterPro" id="IPR006626">
    <property type="entry name" value="PbH1"/>
</dbReference>
<dbReference type="SUPFAM" id="SSF49373">
    <property type="entry name" value="Invasin/intimin cell-adhesion fragments"/>
    <property type="match status" value="4"/>
</dbReference>
<dbReference type="InterPro" id="IPR036709">
    <property type="entry name" value="Autotransporte_beta_dom_sf"/>
</dbReference>
<sequence>MRRVSIAARLGRVAALAIGLTVTVFGTSMANAACETSVDFTGAALNDTRTLDVSDCSEAVRAGLYTTNGFDSQIDAPMYDNNSDGNPVAASIGGGNGAIFLVTPISVGDGLTFNGYTIKLTTLGTSTSGSIPVYYASQSCPISANCQYLIDTGFYYAITDTTYTISVTNMPSLAPGAPTIGTATAGDAQATVTFTPPSSVGGSPITSYTVTSSPGSITATGPASPITVTGLTNGTAYTFTVTATNSNATGPASAASNSVTPKAAQTITFAQPGAQNFGTSPTLSASATSSLPVTFTSSTTGVCTISTGGTLTFVTAGTCTINADQAGDASYQAAPTVTRSLAVNAVVPGAPTIGTATAGDAQATVTFTAPASNGGSAITDYTVTSSPGGFTGSGGASPITVTGLTNGIAYTFTVIATNSAGTGADSAASNSVTPKAAQTITFAPPGAQTFGTSPTLSASATSSLAVTFSSTTTGVCTVTPSGTLTFVTAGTCTINADQAGDGTYLAAPTVSQSFAVNAIAPGAPTIGTATPGDAQATVTFTAPASNGGSAITGYTVTSSPGGFTGSGGASPITVTGLTNGIAYTFTVTATNSAGTGAASAASNSVTPKAAQTITFAQPGAQTFGTSPTLSASATSSLAVTFSSTTTGVCTVTPSGTLTFVTAGTCTINADQAGDTSYQAAPTVTRSFAVNAIVPGAPTIGTATPGDAQATVTFTAPASNGGSAITGYTVTSSPGGFTGSGGASPITVTGLTNGIAYTFTVTATNSAGTGAASAASNSVTPKAAQTITFAQPGAQTFGTSPTLSASATSSLPVTFTSSTTGVCTITSGGTLTFVTAGNCTINADQAGNGAYQAATTVTRSFAVNAVVPGAPTIGTATAGNGQATVTFSPPASNGGAAITSYTVTSSPGGITATGPASPITVTGLANLTAYTFTVTATNSAGTGAASAPSNSVTPLPDAPTVTAISPAAGPLSGGTAVTITGSNFIGPTAVTIGGSAATGVTVVNATTITATTPAHAAGTVDVAVTTSGGTGTGVGLYTYAATPTVASIAPNAGPISGGTNVTITGTNFTGASTVTIGGAAATAITVVSATTITATTPSHAAGTVDVVVTTPGGTGTGVGLYTYAASPTVASIAPNAGPISGGTNVTITGNNFTGPAVVTIGGSAATGVTVVNATTITATTPAHAAGTVDVAVTTSGGTGTGVGLYTYAATPTVASIAPNTGPISGGSNVTITGTNFTGATAVSIGGSPATGVTVVSATTITAITPAHTAGTVDVAVTTPGGTGTGAGLYTYAGTPTVAAISPSAGPTAGGTAVTITGSNFTGATAVSIGGSAATGFAVVNSTTITATTPAHAAGTVDVAVTTPGGTGTGAGLYTYNAVPVVTAIAPTSGPAAGGTAVTITGSNFTGATAVTIGGTAATGVTVVSATTITATTPAHAAGVVSVAVTTPGGTGTGAGLYTYAAPPTVTSIAPNSGSINGGTAVTITGSNFTGATAVTIGGAAATGVTVVSATTITATTPAHAAGVVDVAVTTPVGTGTGAGLYTYAGAPTVTSISPNSGSIAGGTTVTITGSNFIGVTGVTFGGIAASSFTVVNPTTITAVVPPHGAGPVDVAVITSSGSGSSGPGAFVYAPQPSVASVSPSSGPSSGGTAVTITGSNFIGVTGVSFGGAAATAVTVVSATSLTATTPAHAAGAVDIAVTSPSGTGTGSQLFSYVVPATTTSLSSSRNPSEAGQAVTFTATVNAGGVTPTGTVTFNDGGVAIGSAILSGGTAALTTSALTIGTHSITAVFAGNANFAGSTSSPLLQAVNTPQDSLKLRALQIMATKTIAQSSGAAISGAIDSAISEGFANGGQLLTPSGSGLRFNFTDDPDQMGPASAETTVSKRWNGSYGTTAETAGIGASNGGRGAGRGKSRVDDAFAAIDRDTMKTKAPARQLVEPKDWLLWAEVKGASIGQWNSNNTVSALYGDQVNALIGLTRKVSTNVLVGVVGGYETFDYRSDTLNGRLKGDGWTLGSYAAWKFAAGLRLDAAAAYSGIGYDGAAGAANGTFDGRRWLVSGGLTGTTELYGFAIEPSARVYALWERENAYTDSLGTLQAERDFFTGRASGGLNASYPWLYSATVTLAPYAGLYADYYFTGDDAAAVALAGTAPLASVPLLDGWSARVTGGLAARFGNGAAVALGAELGGLGGTVQIWTLRGRASIPF</sequence>
<feature type="chain" id="PRO_5030590691" description="Fibronectin type III domain-containing protein" evidence="2">
    <location>
        <begin position="33"/>
        <end position="2201"/>
    </location>
</feature>
<dbReference type="InterPro" id="IPR008964">
    <property type="entry name" value="Invasin/intimin_cell_adhesion"/>
</dbReference>
<dbReference type="Proteomes" id="UP000542353">
    <property type="component" value="Unassembled WGS sequence"/>
</dbReference>
<feature type="signal peptide" evidence="2">
    <location>
        <begin position="1"/>
        <end position="32"/>
    </location>
</feature>
<protein>
    <recommendedName>
        <fullName evidence="7">Fibronectin type III domain-containing protein</fullName>
    </recommendedName>
</protein>
<evidence type="ECO:0000313" key="5">
    <source>
        <dbReference type="EMBL" id="MBB5048945.1"/>
    </source>
</evidence>
<dbReference type="Gene3D" id="2.60.40.10">
    <property type="entry name" value="Immunoglobulins"/>
    <property type="match status" value="14"/>
</dbReference>
<dbReference type="InterPro" id="IPR014756">
    <property type="entry name" value="Ig_E-set"/>
</dbReference>
<keyword evidence="2" id="KW-0732">Signal</keyword>